<dbReference type="InterPro" id="IPR009061">
    <property type="entry name" value="DNA-bd_dom_put_sf"/>
</dbReference>
<dbReference type="InterPro" id="IPR000551">
    <property type="entry name" value="MerR-type_HTH_dom"/>
</dbReference>
<dbReference type="Proteomes" id="UP000431901">
    <property type="component" value="Unassembled WGS sequence"/>
</dbReference>
<dbReference type="Gene3D" id="1.10.1660.10">
    <property type="match status" value="1"/>
</dbReference>
<dbReference type="GO" id="GO:0003677">
    <property type="term" value="F:DNA binding"/>
    <property type="evidence" value="ECO:0007669"/>
    <property type="project" value="UniProtKB-KW"/>
</dbReference>
<dbReference type="AlphaFoldDB" id="A0A6I4W2Y4"/>
<comment type="caution">
    <text evidence="3">The sequence shown here is derived from an EMBL/GenBank/DDBJ whole genome shotgun (WGS) entry which is preliminary data.</text>
</comment>
<evidence type="ECO:0000259" key="2">
    <source>
        <dbReference type="PROSITE" id="PS50937"/>
    </source>
</evidence>
<organism evidence="3 4">
    <name type="scientific">Actinomadura rayongensis</name>
    <dbReference type="NCBI Taxonomy" id="1429076"/>
    <lineage>
        <taxon>Bacteria</taxon>
        <taxon>Bacillati</taxon>
        <taxon>Actinomycetota</taxon>
        <taxon>Actinomycetes</taxon>
        <taxon>Streptosporangiales</taxon>
        <taxon>Thermomonosporaceae</taxon>
        <taxon>Actinomadura</taxon>
    </lineage>
</organism>
<dbReference type="OrthoDB" id="6716891at2"/>
<dbReference type="PANTHER" id="PTHR30204:SF93">
    <property type="entry name" value="HTH MERR-TYPE DOMAIN-CONTAINING PROTEIN"/>
    <property type="match status" value="1"/>
</dbReference>
<dbReference type="SMART" id="SM00422">
    <property type="entry name" value="HTH_MERR"/>
    <property type="match status" value="1"/>
</dbReference>
<dbReference type="SUPFAM" id="SSF46955">
    <property type="entry name" value="Putative DNA-binding domain"/>
    <property type="match status" value="1"/>
</dbReference>
<accession>A0A6I4W2Y4</accession>
<dbReference type="GO" id="GO:0003700">
    <property type="term" value="F:DNA-binding transcription factor activity"/>
    <property type="evidence" value="ECO:0007669"/>
    <property type="project" value="InterPro"/>
</dbReference>
<dbReference type="PROSITE" id="PS50937">
    <property type="entry name" value="HTH_MERR_2"/>
    <property type="match status" value="1"/>
</dbReference>
<dbReference type="PANTHER" id="PTHR30204">
    <property type="entry name" value="REDOX-CYCLING DRUG-SENSING TRANSCRIPTIONAL ACTIVATOR SOXR"/>
    <property type="match status" value="1"/>
</dbReference>
<sequence length="268" mass="29896">MDSYRIDDLARMADTTVRNVRAFQERGLLPPPRMKGRTGYYDDSHLARIRVIGNLQERGFTLASIGEMLSAWESGHNLADVLGVERVLTEPWSGEEPEYLSISEVVEIFMPGLVEEDFAGKSPEFFPMLARAEELGFIRWAGDRFEVPSPRLFRVGVELHAAGVSLTSIYDIAEDLRADCATIADRFVALAVKQADLEDPSQLAAREDLPEIARLIARLRPLGMEAIQGMLAQELHARIQAAFSDRIEMFLDLLPKEVPLTPKDPGSS</sequence>
<evidence type="ECO:0000313" key="3">
    <source>
        <dbReference type="EMBL" id="MXQ63080.1"/>
    </source>
</evidence>
<dbReference type="InterPro" id="IPR047057">
    <property type="entry name" value="MerR_fam"/>
</dbReference>
<evidence type="ECO:0000313" key="4">
    <source>
        <dbReference type="Proteomes" id="UP000431901"/>
    </source>
</evidence>
<proteinExistence type="predicted"/>
<keyword evidence="4" id="KW-1185">Reference proteome</keyword>
<dbReference type="RefSeq" id="WP_161101284.1">
    <property type="nucleotide sequence ID" value="NZ_JBHLYI010000002.1"/>
</dbReference>
<reference evidence="3 4" key="1">
    <citation type="submission" date="2019-12" db="EMBL/GenBank/DDBJ databases">
        <title>Nocardia macrotermitis sp. nov. and Nocardia aurantia sp. nov., isolated from the gut of the fungus growing-termite Macrotermes natalensis.</title>
        <authorList>
            <person name="Christine B."/>
            <person name="Rene B."/>
        </authorList>
    </citation>
    <scope>NUCLEOTIDE SEQUENCE [LARGE SCALE GENOMIC DNA]</scope>
    <source>
        <strain evidence="3 4">DSM 102126</strain>
    </source>
</reference>
<evidence type="ECO:0000256" key="1">
    <source>
        <dbReference type="ARBA" id="ARBA00023125"/>
    </source>
</evidence>
<feature type="domain" description="HTH merR-type" evidence="2">
    <location>
        <begin position="3"/>
        <end position="71"/>
    </location>
</feature>
<keyword evidence="1" id="KW-0238">DNA-binding</keyword>
<gene>
    <name evidence="3" type="ORF">GQ466_03430</name>
</gene>
<protein>
    <submittedName>
        <fullName evidence="3">MerR family transcriptional regulator</fullName>
    </submittedName>
</protein>
<dbReference type="EMBL" id="WUTW01000001">
    <property type="protein sequence ID" value="MXQ63080.1"/>
    <property type="molecule type" value="Genomic_DNA"/>
</dbReference>
<dbReference type="Pfam" id="PF13411">
    <property type="entry name" value="MerR_1"/>
    <property type="match status" value="1"/>
</dbReference>
<name>A0A6I4W2Y4_9ACTN</name>